<dbReference type="GO" id="GO:0005737">
    <property type="term" value="C:cytoplasm"/>
    <property type="evidence" value="ECO:0007669"/>
    <property type="project" value="UniProtKB-SubCell"/>
</dbReference>
<dbReference type="InterPro" id="IPR029028">
    <property type="entry name" value="Alpha/beta_knot_MTases"/>
</dbReference>
<evidence type="ECO:0000313" key="7">
    <source>
        <dbReference type="EMBL" id="TFF66952.1"/>
    </source>
</evidence>
<dbReference type="GO" id="GO:0070038">
    <property type="term" value="F:rRNA (pseudouridine-N3-)-methyltransferase activity"/>
    <property type="evidence" value="ECO:0007669"/>
    <property type="project" value="UniProtKB-UniRule"/>
</dbReference>
<dbReference type="Proteomes" id="UP000297454">
    <property type="component" value="Unassembled WGS sequence"/>
</dbReference>
<evidence type="ECO:0000256" key="2">
    <source>
        <dbReference type="ARBA" id="ARBA00022603"/>
    </source>
</evidence>
<evidence type="ECO:0000313" key="8">
    <source>
        <dbReference type="Proteomes" id="UP000297454"/>
    </source>
</evidence>
<dbReference type="HAMAP" id="MF_00658">
    <property type="entry name" value="23SrRNA_methyltr_H"/>
    <property type="match status" value="1"/>
</dbReference>
<accession>A0A4R9C254</accession>
<dbReference type="SUPFAM" id="SSF75217">
    <property type="entry name" value="alpha/beta knot"/>
    <property type="match status" value="1"/>
</dbReference>
<dbReference type="OrthoDB" id="9806643at2"/>
<dbReference type="NCBIfam" id="TIGR00246">
    <property type="entry name" value="tRNA_RlmH_YbeA"/>
    <property type="match status" value="1"/>
</dbReference>
<dbReference type="GeneID" id="97030130"/>
<evidence type="ECO:0000256" key="5">
    <source>
        <dbReference type="ARBA" id="ARBA00038303"/>
    </source>
</evidence>
<evidence type="ECO:0000256" key="6">
    <source>
        <dbReference type="HAMAP-Rule" id="MF_00658"/>
    </source>
</evidence>
<dbReference type="PANTHER" id="PTHR33603:SF1">
    <property type="entry name" value="RIBOSOMAL RNA LARGE SUBUNIT METHYLTRANSFERASE H"/>
    <property type="match status" value="1"/>
</dbReference>
<reference evidence="7 8" key="1">
    <citation type="submission" date="2019-01" db="EMBL/GenBank/DDBJ databases">
        <title>Draft Genome Sequences of Helcococcus ovis Strains Isolated from the Uterus and Vagina of Dairy Cows with Metritis.</title>
        <authorList>
            <person name="Cunha F."/>
            <person name="Jeon S.J."/>
            <person name="Kutzer P."/>
            <person name="Galvao K.N."/>
        </authorList>
    </citation>
    <scope>NUCLEOTIDE SEQUENCE [LARGE SCALE GENOMIC DNA]</scope>
    <source>
        <strain evidence="7 8">KG-37</strain>
    </source>
</reference>
<comment type="caution">
    <text evidence="7">The sequence shown here is derived from an EMBL/GenBank/DDBJ whole genome shotgun (WGS) entry which is preliminary data.</text>
</comment>
<evidence type="ECO:0000256" key="4">
    <source>
        <dbReference type="ARBA" id="ARBA00022691"/>
    </source>
</evidence>
<keyword evidence="4 6" id="KW-0949">S-adenosyl-L-methionine</keyword>
<keyword evidence="8" id="KW-1185">Reference proteome</keyword>
<keyword evidence="6" id="KW-0963">Cytoplasm</keyword>
<dbReference type="EC" id="2.1.1.177" evidence="6"/>
<dbReference type="CDD" id="cd18081">
    <property type="entry name" value="RlmH-like"/>
    <property type="match status" value="1"/>
</dbReference>
<feature type="binding site" evidence="6">
    <location>
        <position position="108"/>
    </location>
    <ligand>
        <name>S-adenosyl-L-methionine</name>
        <dbReference type="ChEBI" id="CHEBI:59789"/>
    </ligand>
</feature>
<dbReference type="RefSeq" id="WP_134711348.1">
    <property type="nucleotide sequence ID" value="NZ_CP119081.1"/>
</dbReference>
<evidence type="ECO:0000256" key="1">
    <source>
        <dbReference type="ARBA" id="ARBA00022552"/>
    </source>
</evidence>
<keyword evidence="1 6" id="KW-0698">rRNA processing</keyword>
<keyword evidence="3 6" id="KW-0808">Transferase</keyword>
<dbReference type="PIRSF" id="PIRSF004505">
    <property type="entry name" value="MT_bac"/>
    <property type="match status" value="1"/>
</dbReference>
<dbReference type="Pfam" id="PF02590">
    <property type="entry name" value="SPOUT_MTase"/>
    <property type="match status" value="1"/>
</dbReference>
<feature type="binding site" evidence="6">
    <location>
        <position position="76"/>
    </location>
    <ligand>
        <name>S-adenosyl-L-methionine</name>
        <dbReference type="ChEBI" id="CHEBI:59789"/>
    </ligand>
</feature>
<dbReference type="AlphaFoldDB" id="A0A4R9C254"/>
<gene>
    <name evidence="6 7" type="primary">rlmH</name>
    <name evidence="7" type="ORF">EQF91_02170</name>
</gene>
<name>A0A4R9C254_9FIRM</name>
<comment type="subunit">
    <text evidence="6">Homodimer.</text>
</comment>
<evidence type="ECO:0000256" key="3">
    <source>
        <dbReference type="ARBA" id="ARBA00022679"/>
    </source>
</evidence>
<dbReference type="Gene3D" id="3.40.1280.10">
    <property type="match status" value="1"/>
</dbReference>
<comment type="catalytic activity">
    <reaction evidence="6">
        <text>pseudouridine(1915) in 23S rRNA + S-adenosyl-L-methionine = N(3)-methylpseudouridine(1915) in 23S rRNA + S-adenosyl-L-homocysteine + H(+)</text>
        <dbReference type="Rhea" id="RHEA:42752"/>
        <dbReference type="Rhea" id="RHEA-COMP:10221"/>
        <dbReference type="Rhea" id="RHEA-COMP:10222"/>
        <dbReference type="ChEBI" id="CHEBI:15378"/>
        <dbReference type="ChEBI" id="CHEBI:57856"/>
        <dbReference type="ChEBI" id="CHEBI:59789"/>
        <dbReference type="ChEBI" id="CHEBI:65314"/>
        <dbReference type="ChEBI" id="CHEBI:74486"/>
        <dbReference type="EC" id="2.1.1.177"/>
    </reaction>
</comment>
<sequence length="159" mass="18444">MNIDIVCVGNIKEKYFTDAIKEYQKRLGSYANVNIIEVDEYKLPNKYSQSKVEEGMDREADVILSKINERAYVIPLCIEGKQMDSAKFAEKIEKITVDGYSDICFIIGGSNGLHNKVKLRGQLKLSFSKMTFPHQLMRVVLLEQIYRSFRILRNEPYHK</sequence>
<comment type="subcellular location">
    <subcellularLocation>
        <location evidence="6">Cytoplasm</location>
    </subcellularLocation>
</comment>
<dbReference type="EMBL" id="SCFR01000005">
    <property type="protein sequence ID" value="TFF66952.1"/>
    <property type="molecule type" value="Genomic_DNA"/>
</dbReference>
<dbReference type="InterPro" id="IPR029026">
    <property type="entry name" value="tRNA_m1G_MTases_N"/>
</dbReference>
<comment type="function">
    <text evidence="6">Specifically methylates the pseudouridine at position 1915 (m3Psi1915) in 23S rRNA.</text>
</comment>
<keyword evidence="2 6" id="KW-0489">Methyltransferase</keyword>
<proteinExistence type="inferred from homology"/>
<dbReference type="InterPro" id="IPR003742">
    <property type="entry name" value="RlmH-like"/>
</dbReference>
<feature type="binding site" evidence="6">
    <location>
        <begin position="127"/>
        <end position="132"/>
    </location>
    <ligand>
        <name>S-adenosyl-L-methionine</name>
        <dbReference type="ChEBI" id="CHEBI:59789"/>
    </ligand>
</feature>
<protein>
    <recommendedName>
        <fullName evidence="6">Ribosomal RNA large subunit methyltransferase H</fullName>
        <ecNumber evidence="6">2.1.1.177</ecNumber>
    </recommendedName>
    <alternativeName>
        <fullName evidence="6">23S rRNA (pseudouridine1915-N3)-methyltransferase</fullName>
    </alternativeName>
    <alternativeName>
        <fullName evidence="6">23S rRNA m3Psi1915 methyltransferase</fullName>
    </alternativeName>
    <alternativeName>
        <fullName evidence="6">rRNA (pseudouridine-N3-)-methyltransferase RlmH</fullName>
    </alternativeName>
</protein>
<dbReference type="PANTHER" id="PTHR33603">
    <property type="entry name" value="METHYLTRANSFERASE"/>
    <property type="match status" value="1"/>
</dbReference>
<comment type="similarity">
    <text evidence="5 6">Belongs to the RNA methyltransferase RlmH family.</text>
</comment>
<dbReference type="NCBIfam" id="NF000985">
    <property type="entry name" value="PRK00103.1-3"/>
    <property type="match status" value="1"/>
</dbReference>
<organism evidence="7 8">
    <name type="scientific">Helcococcus ovis</name>
    <dbReference type="NCBI Taxonomy" id="72026"/>
    <lineage>
        <taxon>Bacteria</taxon>
        <taxon>Bacillati</taxon>
        <taxon>Bacillota</taxon>
        <taxon>Tissierellia</taxon>
        <taxon>Tissierellales</taxon>
        <taxon>Peptoniphilaceae</taxon>
        <taxon>Helcococcus</taxon>
    </lineage>
</organism>